<reference evidence="7 8" key="1">
    <citation type="submission" date="2023-12" db="EMBL/GenBank/DDBJ databases">
        <title>A high-quality genome assembly for Dillenia turbinata (Dilleniales).</title>
        <authorList>
            <person name="Chanderbali A."/>
        </authorList>
    </citation>
    <scope>NUCLEOTIDE SEQUENCE [LARGE SCALE GENOMIC DNA]</scope>
    <source>
        <strain evidence="7">LSX21</strain>
        <tissue evidence="7">Leaf</tissue>
    </source>
</reference>
<dbReference type="GO" id="GO:0004527">
    <property type="term" value="F:exonuclease activity"/>
    <property type="evidence" value="ECO:0007669"/>
    <property type="project" value="InterPro"/>
</dbReference>
<dbReference type="GO" id="GO:0006364">
    <property type="term" value="P:rRNA processing"/>
    <property type="evidence" value="ECO:0007669"/>
    <property type="project" value="UniProtKB-KW"/>
</dbReference>
<evidence type="ECO:0000256" key="1">
    <source>
        <dbReference type="ARBA" id="ARBA00022552"/>
    </source>
</evidence>
<dbReference type="Gene3D" id="3.30.420.10">
    <property type="entry name" value="Ribonuclease H-like superfamily/Ribonuclease H"/>
    <property type="match status" value="1"/>
</dbReference>
<dbReference type="PANTHER" id="PTHR12801:SF45">
    <property type="entry name" value="RNA EXONUCLEASE 4"/>
    <property type="match status" value="1"/>
</dbReference>
<dbReference type="AlphaFoldDB" id="A0AAN8WEU6"/>
<dbReference type="InterPro" id="IPR012337">
    <property type="entry name" value="RNaseH-like_sf"/>
</dbReference>
<dbReference type="InterPro" id="IPR013520">
    <property type="entry name" value="Ribonucl_H"/>
</dbReference>
<evidence type="ECO:0000313" key="8">
    <source>
        <dbReference type="Proteomes" id="UP001370490"/>
    </source>
</evidence>
<accession>A0AAN8WEU6</accession>
<feature type="domain" description="Exonuclease" evidence="6">
    <location>
        <begin position="73"/>
        <end position="223"/>
    </location>
</feature>
<evidence type="ECO:0000256" key="4">
    <source>
        <dbReference type="ARBA" id="ARBA00025599"/>
    </source>
</evidence>
<evidence type="ECO:0000313" key="7">
    <source>
        <dbReference type="EMBL" id="KAK6946661.1"/>
    </source>
</evidence>
<evidence type="ECO:0000256" key="3">
    <source>
        <dbReference type="ARBA" id="ARBA00022801"/>
    </source>
</evidence>
<evidence type="ECO:0000256" key="2">
    <source>
        <dbReference type="ARBA" id="ARBA00022722"/>
    </source>
</evidence>
<dbReference type="Proteomes" id="UP001370490">
    <property type="component" value="Unassembled WGS sequence"/>
</dbReference>
<feature type="compositionally biased region" description="Basic residues" evidence="5">
    <location>
        <begin position="226"/>
        <end position="242"/>
    </location>
</feature>
<keyword evidence="1" id="KW-0698">rRNA processing</keyword>
<evidence type="ECO:0000259" key="6">
    <source>
        <dbReference type="SMART" id="SM00479"/>
    </source>
</evidence>
<dbReference type="InterPro" id="IPR047021">
    <property type="entry name" value="REXO1/3/4-like"/>
</dbReference>
<dbReference type="InterPro" id="IPR036397">
    <property type="entry name" value="RNaseH_sf"/>
</dbReference>
<feature type="compositionally biased region" description="Polar residues" evidence="5">
    <location>
        <begin position="247"/>
        <end position="259"/>
    </location>
</feature>
<dbReference type="GO" id="GO:0003676">
    <property type="term" value="F:nucleic acid binding"/>
    <property type="evidence" value="ECO:0007669"/>
    <property type="project" value="InterPro"/>
</dbReference>
<keyword evidence="3" id="KW-0378">Hydrolase</keyword>
<protein>
    <recommendedName>
        <fullName evidence="6">Exonuclease domain-containing protein</fullName>
    </recommendedName>
</protein>
<comment type="function">
    <text evidence="4">Exoribonuclease involved in ribosome biosynthesis. Involved in the processing of ITS1, the internal transcribed spacer localized between the 18S and 5.8S rRNAs.</text>
</comment>
<dbReference type="GO" id="GO:0005634">
    <property type="term" value="C:nucleus"/>
    <property type="evidence" value="ECO:0007669"/>
    <property type="project" value="TreeGrafter"/>
</dbReference>
<dbReference type="PANTHER" id="PTHR12801">
    <property type="entry name" value="RNA EXONUCLEASE REXO1 / RECO3 FAMILY MEMBER-RELATED"/>
    <property type="match status" value="1"/>
</dbReference>
<dbReference type="SUPFAM" id="SSF53098">
    <property type="entry name" value="Ribonuclease H-like"/>
    <property type="match status" value="1"/>
</dbReference>
<evidence type="ECO:0000256" key="5">
    <source>
        <dbReference type="SAM" id="MobiDB-lite"/>
    </source>
</evidence>
<gene>
    <name evidence="7" type="ORF">RJ641_000134</name>
</gene>
<keyword evidence="2" id="KW-0540">Nuclease</keyword>
<organism evidence="7 8">
    <name type="scientific">Dillenia turbinata</name>
    <dbReference type="NCBI Taxonomy" id="194707"/>
    <lineage>
        <taxon>Eukaryota</taxon>
        <taxon>Viridiplantae</taxon>
        <taxon>Streptophyta</taxon>
        <taxon>Embryophyta</taxon>
        <taxon>Tracheophyta</taxon>
        <taxon>Spermatophyta</taxon>
        <taxon>Magnoliopsida</taxon>
        <taxon>eudicotyledons</taxon>
        <taxon>Gunneridae</taxon>
        <taxon>Pentapetalae</taxon>
        <taxon>Dilleniales</taxon>
        <taxon>Dilleniaceae</taxon>
        <taxon>Dillenia</taxon>
    </lineage>
</organism>
<feature type="compositionally biased region" description="Polar residues" evidence="5">
    <location>
        <begin position="33"/>
        <end position="43"/>
    </location>
</feature>
<keyword evidence="8" id="KW-1185">Reference proteome</keyword>
<dbReference type="SMART" id="SM00479">
    <property type="entry name" value="EXOIII"/>
    <property type="match status" value="1"/>
</dbReference>
<dbReference type="EMBL" id="JBAMMX010000001">
    <property type="protein sequence ID" value="KAK6946661.1"/>
    <property type="molecule type" value="Genomic_DNA"/>
</dbReference>
<comment type="caution">
    <text evidence="7">The sequence shown here is derived from an EMBL/GenBank/DDBJ whole genome shotgun (WGS) entry which is preliminary data.</text>
</comment>
<feature type="region of interest" description="Disordered" evidence="5">
    <location>
        <begin position="225"/>
        <end position="259"/>
    </location>
</feature>
<name>A0AAN8WEU6_9MAGN</name>
<feature type="region of interest" description="Disordered" evidence="5">
    <location>
        <begin position="1"/>
        <end position="45"/>
    </location>
</feature>
<sequence length="259" mass="29024">MGNQPKSPKEQEPLNPNWAHLQQKLKSHGNKPSRPSHNSSVDTPNGLLGIKLTPITDISVSYPSPYAFDSVIDTISLDCEMVGVSLEGNKSALGRVTLVNKMKLFFYVIILLLAKNFWTVQKKVAELIKGKILVGHALPNDLKCLSVCNDFYFGTGITFESSKEGCAGYTDYPPFLRNGRRKALRKLAAEFLGIEIQNGEHCPIEDARAAMLLYQRNRKEWEKSIKQRRKLQGKQQKNKNKLLLKDGNQSDANHATDNS</sequence>
<proteinExistence type="predicted"/>